<dbReference type="PANTHER" id="PTHR42852:SF13">
    <property type="entry name" value="PROTEIN DIPZ"/>
    <property type="match status" value="1"/>
</dbReference>
<feature type="domain" description="Thioredoxin" evidence="1">
    <location>
        <begin position="2"/>
        <end position="164"/>
    </location>
</feature>
<sequence length="178" mass="19178">MNSSICLAPALQTSQWLNSDQPVVLNDLLGKVVLIYVFQMLCPACVSHGLPQARAIRGAFVKSDVVVLGLHSVFEHHSVMGAEALRVFLHEYRIGFPVGIDQASLQGPIPQTMQYYGLQGTPSLILIDRQGQLRLQHFGHLDDLRLGAKLGGLLAEAVVDPVANTPEGACDANGCRIA</sequence>
<evidence type="ECO:0000313" key="2">
    <source>
        <dbReference type="EMBL" id="NHQ88376.1"/>
    </source>
</evidence>
<evidence type="ECO:0000259" key="1">
    <source>
        <dbReference type="PROSITE" id="PS51352"/>
    </source>
</evidence>
<accession>A0ABX0KUN1</accession>
<dbReference type="InterPro" id="IPR013766">
    <property type="entry name" value="Thioredoxin_domain"/>
</dbReference>
<proteinExistence type="predicted"/>
<name>A0ABX0KUN1_9NEIS</name>
<dbReference type="EMBL" id="JAAOLX010000014">
    <property type="protein sequence ID" value="NHQ88376.1"/>
    <property type="molecule type" value="Genomic_DNA"/>
</dbReference>
<protein>
    <submittedName>
        <fullName evidence="2">Redoxin domain-containing protein</fullName>
    </submittedName>
</protein>
<reference evidence="2 3" key="1">
    <citation type="submission" date="2020-03" db="EMBL/GenBank/DDBJ databases">
        <title>Draft genome sequence of environmentally isolated violet-colored cultures.</title>
        <authorList>
            <person name="Wilson H.S."/>
        </authorList>
    </citation>
    <scope>NUCLEOTIDE SEQUENCE [LARGE SCALE GENOMIC DNA]</scope>
    <source>
        <strain evidence="2 3">HSC-16F04</strain>
    </source>
</reference>
<dbReference type="InterPro" id="IPR000866">
    <property type="entry name" value="AhpC/TSA"/>
</dbReference>
<dbReference type="Gene3D" id="3.40.30.10">
    <property type="entry name" value="Glutaredoxin"/>
    <property type="match status" value="1"/>
</dbReference>
<dbReference type="RefSeq" id="WP_166830052.1">
    <property type="nucleotide sequence ID" value="NZ_JAAOLX010000014.1"/>
</dbReference>
<gene>
    <name evidence="2" type="ORF">HA050_19945</name>
</gene>
<dbReference type="InterPro" id="IPR050553">
    <property type="entry name" value="Thioredoxin_ResA/DsbE_sf"/>
</dbReference>
<dbReference type="PANTHER" id="PTHR42852">
    <property type="entry name" value="THIOL:DISULFIDE INTERCHANGE PROTEIN DSBE"/>
    <property type="match status" value="1"/>
</dbReference>
<dbReference type="SUPFAM" id="SSF52833">
    <property type="entry name" value="Thioredoxin-like"/>
    <property type="match status" value="1"/>
</dbReference>
<dbReference type="Pfam" id="PF00578">
    <property type="entry name" value="AhpC-TSA"/>
    <property type="match status" value="1"/>
</dbReference>
<dbReference type="Proteomes" id="UP000712570">
    <property type="component" value="Unassembled WGS sequence"/>
</dbReference>
<comment type="caution">
    <text evidence="2">The sequence shown here is derived from an EMBL/GenBank/DDBJ whole genome shotgun (WGS) entry which is preliminary data.</text>
</comment>
<organism evidence="2 3">
    <name type="scientific">Iodobacter violaceini</name>
    <dbReference type="NCBI Taxonomy" id="3044271"/>
    <lineage>
        <taxon>Bacteria</taxon>
        <taxon>Pseudomonadati</taxon>
        <taxon>Pseudomonadota</taxon>
        <taxon>Betaproteobacteria</taxon>
        <taxon>Neisseriales</taxon>
        <taxon>Chitinibacteraceae</taxon>
        <taxon>Iodobacter</taxon>
    </lineage>
</organism>
<keyword evidence="3" id="KW-1185">Reference proteome</keyword>
<evidence type="ECO:0000313" key="3">
    <source>
        <dbReference type="Proteomes" id="UP000712570"/>
    </source>
</evidence>
<dbReference type="InterPro" id="IPR036249">
    <property type="entry name" value="Thioredoxin-like_sf"/>
</dbReference>
<dbReference type="PROSITE" id="PS51352">
    <property type="entry name" value="THIOREDOXIN_2"/>
    <property type="match status" value="1"/>
</dbReference>